<sequence>MPQPAVEQLVYPLLDGLERVHAAGFLHRDIKPANILLDGHGRPTLIDFGASRVALQGRTQALTAVYTPGYAAFEQSTSARQGPWTDIYALAATLYHCITGAPPPSAIDRMIDDRLVPAADAGKGRYAPSLLAAIDAGLTLKPTERPQAIAQWRQVLSGIAHSAGHVSPDDTRRM</sequence>
<name>A0A5C8PIN5_9HYPH</name>
<evidence type="ECO:0000256" key="2">
    <source>
        <dbReference type="ARBA" id="ARBA00022741"/>
    </source>
</evidence>
<dbReference type="RefSeq" id="WP_147849343.1">
    <property type="nucleotide sequence ID" value="NZ_VDUZ01000028.1"/>
</dbReference>
<keyword evidence="2" id="KW-0547">Nucleotide-binding</keyword>
<proteinExistence type="inferred from homology"/>
<dbReference type="InterPro" id="IPR011009">
    <property type="entry name" value="Kinase-like_dom_sf"/>
</dbReference>
<dbReference type="GO" id="GO:0004672">
    <property type="term" value="F:protein kinase activity"/>
    <property type="evidence" value="ECO:0007669"/>
    <property type="project" value="InterPro"/>
</dbReference>
<dbReference type="InterPro" id="IPR008271">
    <property type="entry name" value="Ser/Thr_kinase_AS"/>
</dbReference>
<dbReference type="SMART" id="SM00220">
    <property type="entry name" value="S_TKc"/>
    <property type="match status" value="1"/>
</dbReference>
<dbReference type="OrthoDB" id="7351144at2"/>
<evidence type="ECO:0000259" key="4">
    <source>
        <dbReference type="PROSITE" id="PS50011"/>
    </source>
</evidence>
<dbReference type="Pfam" id="PF00069">
    <property type="entry name" value="Pkinase"/>
    <property type="match status" value="1"/>
</dbReference>
<dbReference type="EMBL" id="VDUZ01000028">
    <property type="protein sequence ID" value="TXL73086.1"/>
    <property type="molecule type" value="Genomic_DNA"/>
</dbReference>
<dbReference type="InterPro" id="IPR051931">
    <property type="entry name" value="PAK3-like"/>
</dbReference>
<dbReference type="GO" id="GO:0005524">
    <property type="term" value="F:ATP binding"/>
    <property type="evidence" value="ECO:0007669"/>
    <property type="project" value="UniProtKB-KW"/>
</dbReference>
<comment type="similarity">
    <text evidence="1">Belongs to the protein kinase superfamily. STE Ser/Thr protein kinase family. STE20 subfamily.</text>
</comment>
<dbReference type="Gene3D" id="1.10.510.10">
    <property type="entry name" value="Transferase(Phosphotransferase) domain 1"/>
    <property type="match status" value="1"/>
</dbReference>
<dbReference type="PANTHER" id="PTHR45832">
    <property type="entry name" value="SERINE/THREONINE-PROTEIN KINASE SAMKA-RELATED-RELATED"/>
    <property type="match status" value="1"/>
</dbReference>
<organism evidence="5 6">
    <name type="scientific">Vineibacter terrae</name>
    <dbReference type="NCBI Taxonomy" id="2586908"/>
    <lineage>
        <taxon>Bacteria</taxon>
        <taxon>Pseudomonadati</taxon>
        <taxon>Pseudomonadota</taxon>
        <taxon>Alphaproteobacteria</taxon>
        <taxon>Hyphomicrobiales</taxon>
        <taxon>Vineibacter</taxon>
    </lineage>
</organism>
<evidence type="ECO:0000256" key="3">
    <source>
        <dbReference type="ARBA" id="ARBA00022840"/>
    </source>
</evidence>
<protein>
    <recommendedName>
        <fullName evidence="4">Protein kinase domain-containing protein</fullName>
    </recommendedName>
</protein>
<comment type="caution">
    <text evidence="5">The sequence shown here is derived from an EMBL/GenBank/DDBJ whole genome shotgun (WGS) entry which is preliminary data.</text>
</comment>
<dbReference type="SUPFAM" id="SSF56112">
    <property type="entry name" value="Protein kinase-like (PK-like)"/>
    <property type="match status" value="1"/>
</dbReference>
<feature type="domain" description="Protein kinase" evidence="4">
    <location>
        <begin position="1"/>
        <end position="164"/>
    </location>
</feature>
<keyword evidence="6" id="KW-1185">Reference proteome</keyword>
<evidence type="ECO:0000313" key="5">
    <source>
        <dbReference type="EMBL" id="TXL73086.1"/>
    </source>
</evidence>
<dbReference type="PANTHER" id="PTHR45832:SF22">
    <property type="entry name" value="SERINE_THREONINE-PROTEIN KINASE SAMKA-RELATED"/>
    <property type="match status" value="1"/>
</dbReference>
<keyword evidence="3" id="KW-0067">ATP-binding</keyword>
<dbReference type="PROSITE" id="PS00108">
    <property type="entry name" value="PROTEIN_KINASE_ST"/>
    <property type="match status" value="1"/>
</dbReference>
<evidence type="ECO:0000256" key="1">
    <source>
        <dbReference type="ARBA" id="ARBA00008874"/>
    </source>
</evidence>
<dbReference type="InterPro" id="IPR000719">
    <property type="entry name" value="Prot_kinase_dom"/>
</dbReference>
<dbReference type="Proteomes" id="UP000321638">
    <property type="component" value="Unassembled WGS sequence"/>
</dbReference>
<gene>
    <name evidence="5" type="ORF">FHP25_22615</name>
</gene>
<accession>A0A5C8PIN5</accession>
<evidence type="ECO:0000313" key="6">
    <source>
        <dbReference type="Proteomes" id="UP000321638"/>
    </source>
</evidence>
<reference evidence="5 6" key="1">
    <citation type="submission" date="2019-06" db="EMBL/GenBank/DDBJ databases">
        <title>New taxonomy in bacterial strain CC-CFT640, isolated from vineyard.</title>
        <authorList>
            <person name="Lin S.-Y."/>
            <person name="Tsai C.-F."/>
            <person name="Young C.-C."/>
        </authorList>
    </citation>
    <scope>NUCLEOTIDE SEQUENCE [LARGE SCALE GENOMIC DNA]</scope>
    <source>
        <strain evidence="5 6">CC-CFT640</strain>
    </source>
</reference>
<dbReference type="AlphaFoldDB" id="A0A5C8PIN5"/>
<dbReference type="PROSITE" id="PS50011">
    <property type="entry name" value="PROTEIN_KINASE_DOM"/>
    <property type="match status" value="1"/>
</dbReference>